<keyword evidence="3" id="KW-1185">Reference proteome</keyword>
<evidence type="ECO:0000313" key="3">
    <source>
        <dbReference type="Proteomes" id="UP000015105"/>
    </source>
</evidence>
<name>A0A453KY59_AEGTS</name>
<feature type="transmembrane region" description="Helical" evidence="1">
    <location>
        <begin position="127"/>
        <end position="144"/>
    </location>
</feature>
<reference evidence="2" key="5">
    <citation type="journal article" date="2021" name="G3 (Bethesda)">
        <title>Aegilops tauschii genome assembly Aet v5.0 features greater sequence contiguity and improved annotation.</title>
        <authorList>
            <person name="Wang L."/>
            <person name="Zhu T."/>
            <person name="Rodriguez J.C."/>
            <person name="Deal K.R."/>
            <person name="Dubcovsky J."/>
            <person name="McGuire P.E."/>
            <person name="Lux T."/>
            <person name="Spannagl M."/>
            <person name="Mayer K.F.X."/>
            <person name="Baldrich P."/>
            <person name="Meyers B.C."/>
            <person name="Huo N."/>
            <person name="Gu Y.Q."/>
            <person name="Zhou H."/>
            <person name="Devos K.M."/>
            <person name="Bennetzen J.L."/>
            <person name="Unver T."/>
            <person name="Budak H."/>
            <person name="Gulick P.J."/>
            <person name="Galiba G."/>
            <person name="Kalapos B."/>
            <person name="Nelson D.R."/>
            <person name="Li P."/>
            <person name="You F.M."/>
            <person name="Luo M.C."/>
            <person name="Dvorak J."/>
        </authorList>
    </citation>
    <scope>NUCLEOTIDE SEQUENCE [LARGE SCALE GENOMIC DNA]</scope>
    <source>
        <strain evidence="2">cv. AL8/78</strain>
    </source>
</reference>
<evidence type="ECO:0000256" key="1">
    <source>
        <dbReference type="SAM" id="Phobius"/>
    </source>
</evidence>
<reference evidence="3" key="1">
    <citation type="journal article" date="2014" name="Science">
        <title>Ancient hybridizations among the ancestral genomes of bread wheat.</title>
        <authorList>
            <consortium name="International Wheat Genome Sequencing Consortium,"/>
            <person name="Marcussen T."/>
            <person name="Sandve S.R."/>
            <person name="Heier L."/>
            <person name="Spannagl M."/>
            <person name="Pfeifer M."/>
            <person name="Jakobsen K.S."/>
            <person name="Wulff B.B."/>
            <person name="Steuernagel B."/>
            <person name="Mayer K.F."/>
            <person name="Olsen O.A."/>
        </authorList>
    </citation>
    <scope>NUCLEOTIDE SEQUENCE [LARGE SCALE GENOMIC DNA]</scope>
    <source>
        <strain evidence="3">cv. AL8/78</strain>
    </source>
</reference>
<dbReference type="PANTHER" id="PTHR35100:SF3">
    <property type="entry name" value="PGG DOMAIN-CONTAINING PROTEIN"/>
    <property type="match status" value="1"/>
</dbReference>
<reference evidence="3" key="2">
    <citation type="journal article" date="2017" name="Nat. Plants">
        <title>The Aegilops tauschii genome reveals multiple impacts of transposons.</title>
        <authorList>
            <person name="Zhao G."/>
            <person name="Zou C."/>
            <person name="Li K."/>
            <person name="Wang K."/>
            <person name="Li T."/>
            <person name="Gao L."/>
            <person name="Zhang X."/>
            <person name="Wang H."/>
            <person name="Yang Z."/>
            <person name="Liu X."/>
            <person name="Jiang W."/>
            <person name="Mao L."/>
            <person name="Kong X."/>
            <person name="Jiao Y."/>
            <person name="Jia J."/>
        </authorList>
    </citation>
    <scope>NUCLEOTIDE SEQUENCE [LARGE SCALE GENOMIC DNA]</scope>
    <source>
        <strain evidence="3">cv. AL8/78</strain>
    </source>
</reference>
<dbReference type="EnsemblPlants" id="AET5Gv20555100.6">
    <property type="protein sequence ID" value="AET5Gv20555100.6"/>
    <property type="gene ID" value="AET5Gv20555100"/>
</dbReference>
<dbReference type="Gramene" id="AET5Gv20555100.6">
    <property type="protein sequence ID" value="AET5Gv20555100.6"/>
    <property type="gene ID" value="AET5Gv20555100"/>
</dbReference>
<keyword evidence="1" id="KW-1133">Transmembrane helix</keyword>
<dbReference type="PANTHER" id="PTHR35100">
    <property type="entry name" value="FOLD PROTEIN"/>
    <property type="match status" value="1"/>
</dbReference>
<evidence type="ECO:0000313" key="2">
    <source>
        <dbReference type="EnsemblPlants" id="AET5Gv20555100.6"/>
    </source>
</evidence>
<keyword evidence="1" id="KW-0812">Transmembrane</keyword>
<keyword evidence="1" id="KW-0472">Membrane</keyword>
<reference evidence="2" key="3">
    <citation type="journal article" date="2017" name="Nature">
        <title>Genome sequence of the progenitor of the wheat D genome Aegilops tauschii.</title>
        <authorList>
            <person name="Luo M.C."/>
            <person name="Gu Y.Q."/>
            <person name="Puiu D."/>
            <person name="Wang H."/>
            <person name="Twardziok S.O."/>
            <person name="Deal K.R."/>
            <person name="Huo N."/>
            <person name="Zhu T."/>
            <person name="Wang L."/>
            <person name="Wang Y."/>
            <person name="McGuire P.E."/>
            <person name="Liu S."/>
            <person name="Long H."/>
            <person name="Ramasamy R.K."/>
            <person name="Rodriguez J.C."/>
            <person name="Van S.L."/>
            <person name="Yuan L."/>
            <person name="Wang Z."/>
            <person name="Xia Z."/>
            <person name="Xiao L."/>
            <person name="Anderson O.D."/>
            <person name="Ouyang S."/>
            <person name="Liang Y."/>
            <person name="Zimin A.V."/>
            <person name="Pertea G."/>
            <person name="Qi P."/>
            <person name="Bennetzen J.L."/>
            <person name="Dai X."/>
            <person name="Dawson M.W."/>
            <person name="Muller H.G."/>
            <person name="Kugler K."/>
            <person name="Rivarola-Duarte L."/>
            <person name="Spannagl M."/>
            <person name="Mayer K.F.X."/>
            <person name="Lu F.H."/>
            <person name="Bevan M.W."/>
            <person name="Leroy P."/>
            <person name="Li P."/>
            <person name="You F.M."/>
            <person name="Sun Q."/>
            <person name="Liu Z."/>
            <person name="Lyons E."/>
            <person name="Wicker T."/>
            <person name="Salzberg S.L."/>
            <person name="Devos K.M."/>
            <person name="Dvorak J."/>
        </authorList>
    </citation>
    <scope>NUCLEOTIDE SEQUENCE [LARGE SCALE GENOMIC DNA]</scope>
    <source>
        <strain evidence="2">cv. AL8/78</strain>
    </source>
</reference>
<sequence>MIATTTLVSHIFSLKRCSVIEICTSWQTYMLSMQCLSRAVRNENPGLLMAASTLLLPFQPFMVSAVHTGMMEASNPNDLADCYGRFPSQREHQLNQSSERYITCTRCHLFWEVRCLLPTITSQRHPISMLHGILLLLLALAHAISFSGDTGTNPAATNE</sequence>
<dbReference type="AlphaFoldDB" id="A0A453KY59"/>
<accession>A0A453KY59</accession>
<reference evidence="2" key="4">
    <citation type="submission" date="2019-03" db="UniProtKB">
        <authorList>
            <consortium name="EnsemblPlants"/>
        </authorList>
    </citation>
    <scope>IDENTIFICATION</scope>
</reference>
<organism evidence="2 3">
    <name type="scientific">Aegilops tauschii subsp. strangulata</name>
    <name type="common">Goatgrass</name>
    <dbReference type="NCBI Taxonomy" id="200361"/>
    <lineage>
        <taxon>Eukaryota</taxon>
        <taxon>Viridiplantae</taxon>
        <taxon>Streptophyta</taxon>
        <taxon>Embryophyta</taxon>
        <taxon>Tracheophyta</taxon>
        <taxon>Spermatophyta</taxon>
        <taxon>Magnoliopsida</taxon>
        <taxon>Liliopsida</taxon>
        <taxon>Poales</taxon>
        <taxon>Poaceae</taxon>
        <taxon>BOP clade</taxon>
        <taxon>Pooideae</taxon>
        <taxon>Triticodae</taxon>
        <taxon>Triticeae</taxon>
        <taxon>Triticinae</taxon>
        <taxon>Aegilops</taxon>
    </lineage>
</organism>
<proteinExistence type="predicted"/>
<dbReference type="Proteomes" id="UP000015105">
    <property type="component" value="Chromosome 5D"/>
</dbReference>
<protein>
    <submittedName>
        <fullName evidence="2">Uncharacterized protein</fullName>
    </submittedName>
</protein>